<dbReference type="PANTHER" id="PTHR43283:SF3">
    <property type="entry name" value="BETA-LACTAMASE FAMILY PROTEIN (AFU_ORTHOLOGUE AFUA_5G07500)"/>
    <property type="match status" value="1"/>
</dbReference>
<evidence type="ECO:0000259" key="1">
    <source>
        <dbReference type="Pfam" id="PF00144"/>
    </source>
</evidence>
<keyword evidence="3" id="KW-1185">Reference proteome</keyword>
<evidence type="ECO:0000313" key="2">
    <source>
        <dbReference type="EMBL" id="PRY44357.1"/>
    </source>
</evidence>
<name>A0A2T0TFA6_9ACTN</name>
<dbReference type="OrthoDB" id="4281716at2"/>
<dbReference type="EMBL" id="PVTG01000016">
    <property type="protein sequence ID" value="PRY44357.1"/>
    <property type="molecule type" value="Genomic_DNA"/>
</dbReference>
<dbReference type="Pfam" id="PF00144">
    <property type="entry name" value="Beta-lactamase"/>
    <property type="match status" value="1"/>
</dbReference>
<dbReference type="Gene3D" id="3.40.710.10">
    <property type="entry name" value="DD-peptidase/beta-lactamase superfamily"/>
    <property type="match status" value="1"/>
</dbReference>
<organism evidence="2 3">
    <name type="scientific">Geodermatophilus tzadiensis</name>
    <dbReference type="NCBI Taxonomy" id="1137988"/>
    <lineage>
        <taxon>Bacteria</taxon>
        <taxon>Bacillati</taxon>
        <taxon>Actinomycetota</taxon>
        <taxon>Actinomycetes</taxon>
        <taxon>Geodermatophilales</taxon>
        <taxon>Geodermatophilaceae</taxon>
        <taxon>Geodermatophilus</taxon>
    </lineage>
</organism>
<dbReference type="SUPFAM" id="SSF56601">
    <property type="entry name" value="beta-lactamase/transpeptidase-like"/>
    <property type="match status" value="1"/>
</dbReference>
<dbReference type="RefSeq" id="WP_106280371.1">
    <property type="nucleotide sequence ID" value="NZ_PVTG01000016.1"/>
</dbReference>
<reference evidence="2 3" key="1">
    <citation type="submission" date="2018-03" db="EMBL/GenBank/DDBJ databases">
        <title>Genomic Encyclopedia of Archaeal and Bacterial Type Strains, Phase II (KMG-II): from individual species to whole genera.</title>
        <authorList>
            <person name="Goeker M."/>
        </authorList>
    </citation>
    <scope>NUCLEOTIDE SEQUENCE [LARGE SCALE GENOMIC DNA]</scope>
    <source>
        <strain evidence="2 3">DSM 45416</strain>
    </source>
</reference>
<evidence type="ECO:0000313" key="3">
    <source>
        <dbReference type="Proteomes" id="UP000239210"/>
    </source>
</evidence>
<dbReference type="InterPro" id="IPR001466">
    <property type="entry name" value="Beta-lactam-related"/>
</dbReference>
<dbReference type="AlphaFoldDB" id="A0A2T0TFA6"/>
<proteinExistence type="predicted"/>
<accession>A0A2T0TFA6</accession>
<protein>
    <submittedName>
        <fullName evidence="2">CubicO group peptidase (Beta-lactamase class C family)</fullName>
    </submittedName>
</protein>
<feature type="domain" description="Beta-lactamase-related" evidence="1">
    <location>
        <begin position="25"/>
        <end position="413"/>
    </location>
</feature>
<comment type="caution">
    <text evidence="2">The sequence shown here is derived from an EMBL/GenBank/DDBJ whole genome shotgun (WGS) entry which is preliminary data.</text>
</comment>
<dbReference type="Proteomes" id="UP000239210">
    <property type="component" value="Unassembled WGS sequence"/>
</dbReference>
<dbReference type="PANTHER" id="PTHR43283">
    <property type="entry name" value="BETA-LACTAMASE-RELATED"/>
    <property type="match status" value="1"/>
</dbReference>
<sequence>MSSGLALDTDPAEVGLDPARLQRLDRRLARWVDDGQLPGFLVTVSRKGRLAHVGRAGMRDVESGLPVEENTRWRIFSMTKPVTSVAAMMLYEEGAFELGDPIARWLPEFAETRVYVAGSALKPVTQPQVEPIRIRHLLTHTSGLTYGFHHAHPVDAVYRAMGHEWGTPPGADSAEVCRQWASAPLVFQPGSEWNYGVSTDVLGRLVEVVSGQTLDVFFQERVFGPLGMTDTSFGLREDDDPASLARLYAAVPGQPGGAATGFAPLDTMGAAALSKPAFLSGGGGLVGTAGDYVRFAEMLRRGGSFDGGRLLGPRTIAHMTRNHLPGGADLETFGRPLFAETPLRGVGFGLGFSMVIDPVRYGGVASEGDYSWGGAASTAFYVDPVEDVVVTFFTQLLPSSTLPIRAYLRALVNQAIVA</sequence>
<dbReference type="InterPro" id="IPR012338">
    <property type="entry name" value="Beta-lactam/transpept-like"/>
</dbReference>
<gene>
    <name evidence="2" type="ORF">LY71_11636</name>
</gene>
<dbReference type="InterPro" id="IPR050789">
    <property type="entry name" value="Diverse_Enzym_Activities"/>
</dbReference>